<dbReference type="Proteomes" id="UP000295163">
    <property type="component" value="Unassembled WGS sequence"/>
</dbReference>
<feature type="transmembrane region" description="Helical" evidence="1">
    <location>
        <begin position="174"/>
        <end position="191"/>
    </location>
</feature>
<feature type="transmembrane region" description="Helical" evidence="1">
    <location>
        <begin position="12"/>
        <end position="29"/>
    </location>
</feature>
<keyword evidence="1" id="KW-0812">Transmembrane</keyword>
<feature type="transmembrane region" description="Helical" evidence="1">
    <location>
        <begin position="79"/>
        <end position="99"/>
    </location>
</feature>
<feature type="transmembrane region" description="Helical" evidence="1">
    <location>
        <begin position="105"/>
        <end position="126"/>
    </location>
</feature>
<comment type="caution">
    <text evidence="2">The sequence shown here is derived from an EMBL/GenBank/DDBJ whole genome shotgun (WGS) entry which is preliminary data.</text>
</comment>
<organism evidence="2 3">
    <name type="scientific">Kocuria rosea</name>
    <name type="common">Deinococcus erythromyxa</name>
    <name type="synonym">Micrococcus rubens</name>
    <dbReference type="NCBI Taxonomy" id="1275"/>
    <lineage>
        <taxon>Bacteria</taxon>
        <taxon>Bacillati</taxon>
        <taxon>Actinomycetota</taxon>
        <taxon>Actinomycetes</taxon>
        <taxon>Micrococcales</taxon>
        <taxon>Micrococcaceae</taxon>
        <taxon>Kocuria</taxon>
    </lineage>
</organism>
<accession>A0A4R5YE53</accession>
<sequence length="214" mass="23040">MAHHEHTDNRKAAVAGIVVIGVSLVPIVWNVMQLSTLDAEGDFEAWMNIFFALLGTVAGGILFAYARSQRNVRMARWRYGHVLLAAGVVLVVLALLVAWGPPASGVALATLPLLLGCLLSMLFDIPPAEQSQAPSDLEAQRHNVGRLALWNGVLAVAAGLLALAQTVFRSPADTGYAWPLAALFLAISLYHRAETRNPRLHADPSRQAEHTNEA</sequence>
<dbReference type="AlphaFoldDB" id="A0A4R5YE53"/>
<gene>
    <name evidence="2" type="ORF">E2R59_10965</name>
</gene>
<evidence type="ECO:0000256" key="1">
    <source>
        <dbReference type="SAM" id="Phobius"/>
    </source>
</evidence>
<evidence type="ECO:0000313" key="2">
    <source>
        <dbReference type="EMBL" id="TDL42458.1"/>
    </source>
</evidence>
<proteinExistence type="predicted"/>
<feature type="transmembrane region" description="Helical" evidence="1">
    <location>
        <begin position="147"/>
        <end position="168"/>
    </location>
</feature>
<evidence type="ECO:0000313" key="3">
    <source>
        <dbReference type="Proteomes" id="UP000295163"/>
    </source>
</evidence>
<dbReference type="EMBL" id="SMZT01000004">
    <property type="protein sequence ID" value="TDL42458.1"/>
    <property type="molecule type" value="Genomic_DNA"/>
</dbReference>
<keyword evidence="1" id="KW-1133">Transmembrane helix</keyword>
<dbReference type="RefSeq" id="WP_133410566.1">
    <property type="nucleotide sequence ID" value="NZ_SMZT01000004.1"/>
</dbReference>
<reference evidence="2 3" key="1">
    <citation type="submission" date="2019-03" db="EMBL/GenBank/DDBJ databases">
        <title>Genome Sequencing and Assembly of Various Microbes Isolated from Partially Reclaimed Soil and Acid Mine Drainage (AMD) Site.</title>
        <authorList>
            <person name="Steinbock B."/>
            <person name="Bechtold R."/>
            <person name="Sevigny J.L."/>
            <person name="Thomas D."/>
            <person name="Cuthill L.R."/>
            <person name="Aveiro Johannsen E.J."/>
            <person name="Thomas K."/>
            <person name="Ghosh A."/>
        </authorList>
    </citation>
    <scope>NUCLEOTIDE SEQUENCE [LARGE SCALE GENOMIC DNA]</scope>
    <source>
        <strain evidence="2 3">S-A3</strain>
    </source>
</reference>
<dbReference type="GeneID" id="64347937"/>
<keyword evidence="1" id="KW-0472">Membrane</keyword>
<protein>
    <submittedName>
        <fullName evidence="2">Uncharacterized protein</fullName>
    </submittedName>
</protein>
<feature type="transmembrane region" description="Helical" evidence="1">
    <location>
        <begin position="49"/>
        <end position="67"/>
    </location>
</feature>
<name>A0A4R5YE53_KOCRO</name>